<dbReference type="Proteomes" id="UP001597322">
    <property type="component" value="Unassembled WGS sequence"/>
</dbReference>
<comment type="subcellular location">
    <subcellularLocation>
        <location evidence="1">Cell membrane</location>
        <topology evidence="1">Multi-pass membrane protein</topology>
    </subcellularLocation>
</comment>
<keyword evidence="8" id="KW-1185">Reference proteome</keyword>
<dbReference type="Pfam" id="PF03706">
    <property type="entry name" value="LPG_synthase_TM"/>
    <property type="match status" value="1"/>
</dbReference>
<feature type="transmembrane region" description="Helical" evidence="6">
    <location>
        <begin position="130"/>
        <end position="149"/>
    </location>
</feature>
<accession>A0ABW4M586</accession>
<feature type="transmembrane region" description="Helical" evidence="6">
    <location>
        <begin position="216"/>
        <end position="236"/>
    </location>
</feature>
<dbReference type="PANTHER" id="PTHR39087">
    <property type="entry name" value="UPF0104 MEMBRANE PROTEIN MJ1595"/>
    <property type="match status" value="1"/>
</dbReference>
<gene>
    <name evidence="7" type="ORF">ACFSE1_13595</name>
</gene>
<evidence type="ECO:0000256" key="2">
    <source>
        <dbReference type="ARBA" id="ARBA00022475"/>
    </source>
</evidence>
<evidence type="ECO:0000256" key="3">
    <source>
        <dbReference type="ARBA" id="ARBA00022692"/>
    </source>
</evidence>
<keyword evidence="3 6" id="KW-0812">Transmembrane</keyword>
<evidence type="ECO:0000256" key="5">
    <source>
        <dbReference type="ARBA" id="ARBA00023136"/>
    </source>
</evidence>
<organism evidence="7 8">
    <name type="scientific">Rhizobium helianthi</name>
    <dbReference type="NCBI Taxonomy" id="1132695"/>
    <lineage>
        <taxon>Bacteria</taxon>
        <taxon>Pseudomonadati</taxon>
        <taxon>Pseudomonadota</taxon>
        <taxon>Alphaproteobacteria</taxon>
        <taxon>Hyphomicrobiales</taxon>
        <taxon>Rhizobiaceae</taxon>
        <taxon>Rhizobium/Agrobacterium group</taxon>
        <taxon>Rhizobium</taxon>
    </lineage>
</organism>
<name>A0ABW4M586_9HYPH</name>
<evidence type="ECO:0000256" key="1">
    <source>
        <dbReference type="ARBA" id="ARBA00004651"/>
    </source>
</evidence>
<feature type="transmembrane region" description="Helical" evidence="6">
    <location>
        <begin position="295"/>
        <end position="314"/>
    </location>
</feature>
<dbReference type="InterPro" id="IPR022791">
    <property type="entry name" value="L-PG_synthase/AglD"/>
</dbReference>
<keyword evidence="4 6" id="KW-1133">Transmembrane helix</keyword>
<evidence type="ECO:0000256" key="6">
    <source>
        <dbReference type="SAM" id="Phobius"/>
    </source>
</evidence>
<feature type="transmembrane region" description="Helical" evidence="6">
    <location>
        <begin position="20"/>
        <end position="37"/>
    </location>
</feature>
<evidence type="ECO:0000313" key="7">
    <source>
        <dbReference type="EMBL" id="MFD1746500.1"/>
    </source>
</evidence>
<keyword evidence="5 6" id="KW-0472">Membrane</keyword>
<dbReference type="PANTHER" id="PTHR39087:SF2">
    <property type="entry name" value="UPF0104 MEMBRANE PROTEIN MJ1595"/>
    <property type="match status" value="1"/>
</dbReference>
<proteinExistence type="predicted"/>
<feature type="transmembrane region" description="Helical" evidence="6">
    <location>
        <begin position="155"/>
        <end position="173"/>
    </location>
</feature>
<evidence type="ECO:0000256" key="4">
    <source>
        <dbReference type="ARBA" id="ARBA00022989"/>
    </source>
</evidence>
<dbReference type="RefSeq" id="WP_377402266.1">
    <property type="nucleotide sequence ID" value="NZ_JBHUEQ010000025.1"/>
</dbReference>
<evidence type="ECO:0000313" key="8">
    <source>
        <dbReference type="Proteomes" id="UP001597322"/>
    </source>
</evidence>
<reference evidence="8" key="1">
    <citation type="journal article" date="2019" name="Int. J. Syst. Evol. Microbiol.">
        <title>The Global Catalogue of Microorganisms (GCM) 10K type strain sequencing project: providing services to taxonomists for standard genome sequencing and annotation.</title>
        <authorList>
            <consortium name="The Broad Institute Genomics Platform"/>
            <consortium name="The Broad Institute Genome Sequencing Center for Infectious Disease"/>
            <person name="Wu L."/>
            <person name="Ma J."/>
        </authorList>
    </citation>
    <scope>NUCLEOTIDE SEQUENCE [LARGE SCALE GENOMIC DNA]</scope>
    <source>
        <strain evidence="8">CG52</strain>
    </source>
</reference>
<dbReference type="EMBL" id="JBHUEQ010000025">
    <property type="protein sequence ID" value="MFD1746500.1"/>
    <property type="molecule type" value="Genomic_DNA"/>
</dbReference>
<comment type="caution">
    <text evidence="7">The sequence shown here is derived from an EMBL/GenBank/DDBJ whole genome shotgun (WGS) entry which is preliminary data.</text>
</comment>
<keyword evidence="2" id="KW-1003">Cell membrane</keyword>
<sequence>MTISPRVVRKSWIKANLTRGVSLAAVALYAVFIQWFWGWRKIFAVWQEAGWAIAGAAVLLLLLTYVLRTWRIYDYFPAETKGRFRRLMRLVQVHNLLNIMLPFRSGEVSFPLLMKEEFGVTLTRATSALLVMRFLDLHALLAAAGIGLALEHESLWGWLLWLLFALLPLPAFLSRQGLFRVAGAVAPPKLYDLMLEAERGLPINNAAFCRAWGVTLINWLVKVAVMAWVLILLAGLELPPAFGGGLGGELSSVLPFHAPGGVGTYPAGIVAGALALGAPTDSATLALLGTAAVNAHLLIIFSSVVGTLLSILIADQKRQGA</sequence>
<feature type="transmembrane region" description="Helical" evidence="6">
    <location>
        <begin position="49"/>
        <end position="67"/>
    </location>
</feature>
<protein>
    <submittedName>
        <fullName evidence="7">Lysylphosphatidylglycerol synthase domain-containing protein</fullName>
    </submittedName>
</protein>